<organism evidence="5 6">
    <name type="scientific">Alteribacter keqinensis</name>
    <dbReference type="NCBI Taxonomy" id="2483800"/>
    <lineage>
        <taxon>Bacteria</taxon>
        <taxon>Bacillati</taxon>
        <taxon>Bacillota</taxon>
        <taxon>Bacilli</taxon>
        <taxon>Bacillales</taxon>
        <taxon>Bacillaceae</taxon>
        <taxon>Alteribacter</taxon>
    </lineage>
</organism>
<gene>
    <name evidence="4 5" type="primary">mecA</name>
    <name evidence="5" type="ORF">EBO34_08165</name>
</gene>
<protein>
    <recommendedName>
        <fullName evidence="4">Adapter protein MecA</fullName>
    </recommendedName>
</protein>
<dbReference type="PANTHER" id="PTHR39161">
    <property type="entry name" value="ADAPTER PROTEIN MECA"/>
    <property type="match status" value="1"/>
</dbReference>
<dbReference type="PANTHER" id="PTHR39161:SF1">
    <property type="entry name" value="ADAPTER PROTEIN MECA 1"/>
    <property type="match status" value="1"/>
</dbReference>
<dbReference type="InterPro" id="IPR038471">
    <property type="entry name" value="MecA_C_sf"/>
</dbReference>
<comment type="domain">
    <text evidence="4">The N-terminal domain has binding sites for ComK and probably for unfolded/aggregated proteins; the C-terminal domain interacts with ClpC.</text>
</comment>
<dbReference type="EMBL" id="RHIB01000001">
    <property type="protein sequence ID" value="RNA69894.1"/>
    <property type="molecule type" value="Genomic_DNA"/>
</dbReference>
<comment type="similarity">
    <text evidence="1 4">Belongs to the MecA family.</text>
</comment>
<dbReference type="Proteomes" id="UP000278746">
    <property type="component" value="Unassembled WGS sequence"/>
</dbReference>
<evidence type="ECO:0000256" key="3">
    <source>
        <dbReference type="ARBA" id="ARBA00023287"/>
    </source>
</evidence>
<dbReference type="Pfam" id="PF05389">
    <property type="entry name" value="MecA"/>
    <property type="match status" value="1"/>
</dbReference>
<comment type="subunit">
    <text evidence="2 4">Homodimer.</text>
</comment>
<dbReference type="GO" id="GO:0042174">
    <property type="term" value="P:negative regulation of sporulation resulting in formation of a cellular spore"/>
    <property type="evidence" value="ECO:0007669"/>
    <property type="project" value="UniProtKB-UniRule"/>
</dbReference>
<sequence length="216" mass="25467">MDIERVNDTTLKFFITYKDIEKRGFDKDEIWYNRERGEELFFEMMNEANDQESFEIEGPLWVQVHALDRGLEVIVTRGQVNDGNVKLEIPVGDDKNDQAVDDNIADMLDSRFRGEDEDGEKDLTLSLVIGFADFEDVISLCKSFDEDIETSLHHFENRYYMYVTLDEKYTDEEQDNHLSRMLEFGYESDTTIYRIKEYGKEIVSENALQVIREQFS</sequence>
<proteinExistence type="inferred from homology"/>
<evidence type="ECO:0000313" key="6">
    <source>
        <dbReference type="Proteomes" id="UP000278746"/>
    </source>
</evidence>
<dbReference type="GO" id="GO:0030435">
    <property type="term" value="P:sporulation resulting in formation of a cellular spore"/>
    <property type="evidence" value="ECO:0007669"/>
    <property type="project" value="UniProtKB-KW"/>
</dbReference>
<evidence type="ECO:0000256" key="2">
    <source>
        <dbReference type="ARBA" id="ARBA00011738"/>
    </source>
</evidence>
<accession>A0A3M7TYL8</accession>
<keyword evidence="3 4" id="KW-0178">Competence</keyword>
<dbReference type="GO" id="GO:0030420">
    <property type="term" value="P:establishment of competence for transformation"/>
    <property type="evidence" value="ECO:0007669"/>
    <property type="project" value="UniProtKB-KW"/>
</dbReference>
<dbReference type="Gene3D" id="3.30.70.1950">
    <property type="match status" value="1"/>
</dbReference>
<dbReference type="InterPro" id="IPR008681">
    <property type="entry name" value="Neg-reg_MecA"/>
</dbReference>
<comment type="caution">
    <text evidence="5">The sequence shown here is derived from an EMBL/GenBank/DDBJ whole genome shotgun (WGS) entry which is preliminary data.</text>
</comment>
<dbReference type="AlphaFoldDB" id="A0A3M7TYL8"/>
<evidence type="ECO:0000256" key="1">
    <source>
        <dbReference type="ARBA" id="ARBA00005397"/>
    </source>
</evidence>
<reference evidence="5 6" key="1">
    <citation type="submission" date="2018-10" db="EMBL/GenBank/DDBJ databases">
        <title>Bacillus Keqinensis sp. nov., a moderately halophilic bacterium isolated from a saline-alkaline lake.</title>
        <authorList>
            <person name="Wang H."/>
        </authorList>
    </citation>
    <scope>NUCLEOTIDE SEQUENCE [LARGE SCALE GENOMIC DNA]</scope>
    <source>
        <strain evidence="5 6">KQ-3</strain>
    </source>
</reference>
<dbReference type="NCBIfam" id="NF002644">
    <property type="entry name" value="PRK02315.1-5"/>
    <property type="match status" value="1"/>
</dbReference>
<comment type="function">
    <text evidence="4">Enables the recognition and targeting of unfolded and aggregated proteins to the ClpC protease or to other proteins involved in proteolysis. Acts negatively in the development of competence by binding ComK and recruiting it to the ClpCP protease. When overexpressed, inhibits sporulation. Also involved in Spx degradation by ClpC.</text>
</comment>
<name>A0A3M7TYL8_9BACI</name>
<dbReference type="OrthoDB" id="2360201at2"/>
<dbReference type="GO" id="GO:0030674">
    <property type="term" value="F:protein-macromolecule adaptor activity"/>
    <property type="evidence" value="ECO:0007669"/>
    <property type="project" value="UniProtKB-UniRule"/>
</dbReference>
<evidence type="ECO:0000313" key="5">
    <source>
        <dbReference type="EMBL" id="RNA69894.1"/>
    </source>
</evidence>
<keyword evidence="6" id="KW-1185">Reference proteome</keyword>
<evidence type="ECO:0000256" key="4">
    <source>
        <dbReference type="HAMAP-Rule" id="MF_01124"/>
    </source>
</evidence>
<dbReference type="GO" id="GO:0045808">
    <property type="term" value="P:negative regulation of establishment of competence for transformation"/>
    <property type="evidence" value="ECO:0007669"/>
    <property type="project" value="UniProtKB-UniRule"/>
</dbReference>
<keyword evidence="4" id="KW-0749">Sporulation</keyword>
<dbReference type="HAMAP" id="MF_01124">
    <property type="entry name" value="MecA"/>
    <property type="match status" value="1"/>
</dbReference>
<dbReference type="PIRSF" id="PIRSF029008">
    <property type="entry name" value="MecA"/>
    <property type="match status" value="1"/>
</dbReference>
<dbReference type="RefSeq" id="WP_122897406.1">
    <property type="nucleotide sequence ID" value="NZ_RHIB01000001.1"/>
</dbReference>